<keyword evidence="1" id="KW-0812">Transmembrane</keyword>
<dbReference type="InterPro" id="IPR036779">
    <property type="entry name" value="LysM_dom_sf"/>
</dbReference>
<dbReference type="Gene3D" id="1.10.10.2520">
    <property type="entry name" value="Cell wall hydrolase SleB, domain 1"/>
    <property type="match status" value="1"/>
</dbReference>
<dbReference type="RefSeq" id="WP_085312204.1">
    <property type="nucleotide sequence ID" value="NZ_CP020743.1"/>
</dbReference>
<dbReference type="PANTHER" id="PTHR33734">
    <property type="entry name" value="LYSM DOMAIN-CONTAINING GPI-ANCHORED PROTEIN 2"/>
    <property type="match status" value="1"/>
</dbReference>
<keyword evidence="1" id="KW-0472">Membrane</keyword>
<dbReference type="InterPro" id="IPR011105">
    <property type="entry name" value="Cell_wall_hydrolase_SleB"/>
</dbReference>
<dbReference type="SUPFAM" id="SSF54106">
    <property type="entry name" value="LysM domain"/>
    <property type="match status" value="2"/>
</dbReference>
<evidence type="ECO:0000259" key="2">
    <source>
        <dbReference type="PROSITE" id="PS51782"/>
    </source>
</evidence>
<evidence type="ECO:0000256" key="1">
    <source>
        <dbReference type="SAM" id="Phobius"/>
    </source>
</evidence>
<gene>
    <name evidence="3" type="ORF">B7492_20010</name>
</gene>
<dbReference type="Gene3D" id="6.20.240.60">
    <property type="match status" value="1"/>
</dbReference>
<reference evidence="3 4" key="1">
    <citation type="submission" date="2017-04" db="EMBL/GenBank/DDBJ databases">
        <title>The Characteristic of a Fine Plant Growth-Promoting Rhizobacteria Bacillus mycoides Gnyt1 and its Whole Genome Sequencing Analysis.</title>
        <authorList>
            <person name="Li J.H."/>
            <person name="Yao T."/>
        </authorList>
    </citation>
    <scope>NUCLEOTIDE SEQUENCE [LARGE SCALE GENOMIC DNA]</scope>
    <source>
        <strain evidence="3 4">Gnyt1</strain>
    </source>
</reference>
<dbReference type="Proteomes" id="UP000192932">
    <property type="component" value="Chromosome"/>
</dbReference>
<organism evidence="3 4">
    <name type="scientific">Bacillus mycoides</name>
    <dbReference type="NCBI Taxonomy" id="1405"/>
    <lineage>
        <taxon>Bacteria</taxon>
        <taxon>Bacillati</taxon>
        <taxon>Bacillota</taxon>
        <taxon>Bacilli</taxon>
        <taxon>Bacillales</taxon>
        <taxon>Bacillaceae</taxon>
        <taxon>Bacillus</taxon>
        <taxon>Bacillus cereus group</taxon>
    </lineage>
</organism>
<dbReference type="FunFam" id="3.10.350.10:FF:000019">
    <property type="entry name" value="Cell wall hydrolase"/>
    <property type="match status" value="1"/>
</dbReference>
<proteinExistence type="predicted"/>
<dbReference type="SMART" id="SM00257">
    <property type="entry name" value="LysM"/>
    <property type="match status" value="2"/>
</dbReference>
<dbReference type="CDD" id="cd00118">
    <property type="entry name" value="LysM"/>
    <property type="match status" value="2"/>
</dbReference>
<dbReference type="InterPro" id="IPR018392">
    <property type="entry name" value="LysM"/>
</dbReference>
<feature type="domain" description="LysM" evidence="2">
    <location>
        <begin position="88"/>
        <end position="131"/>
    </location>
</feature>
<dbReference type="EMBL" id="CP020743">
    <property type="protein sequence ID" value="ARJ23331.1"/>
    <property type="molecule type" value="Genomic_DNA"/>
</dbReference>
<feature type="domain" description="LysM" evidence="2">
    <location>
        <begin position="155"/>
        <end position="198"/>
    </location>
</feature>
<dbReference type="Gene3D" id="3.10.350.10">
    <property type="entry name" value="LysM domain"/>
    <property type="match status" value="2"/>
</dbReference>
<keyword evidence="1" id="KW-1133">Transmembrane helix</keyword>
<feature type="transmembrane region" description="Helical" evidence="1">
    <location>
        <begin position="20"/>
        <end position="38"/>
    </location>
</feature>
<accession>A0A1W6AC81</accession>
<dbReference type="Pfam" id="PF01476">
    <property type="entry name" value="LysM"/>
    <property type="match status" value="2"/>
</dbReference>
<dbReference type="InterPro" id="IPR042047">
    <property type="entry name" value="SleB_dom1"/>
</dbReference>
<protein>
    <submittedName>
        <fullName evidence="3">Peptigoglycan-binding protein LysM</fullName>
    </submittedName>
</protein>
<dbReference type="PROSITE" id="PS51782">
    <property type="entry name" value="LYSM"/>
    <property type="match status" value="2"/>
</dbReference>
<dbReference type="PANTHER" id="PTHR33734:SF22">
    <property type="entry name" value="MEMBRANE-BOUND LYTIC MUREIN TRANSGLYCOSYLASE D"/>
    <property type="match status" value="1"/>
</dbReference>
<dbReference type="Pfam" id="PF07486">
    <property type="entry name" value="Hydrolase_2"/>
    <property type="match status" value="1"/>
</dbReference>
<dbReference type="AlphaFoldDB" id="A0A1W6AC81"/>
<dbReference type="GO" id="GO:0016787">
    <property type="term" value="F:hydrolase activity"/>
    <property type="evidence" value="ECO:0007669"/>
    <property type="project" value="InterPro"/>
</dbReference>
<evidence type="ECO:0000313" key="4">
    <source>
        <dbReference type="Proteomes" id="UP000192932"/>
    </source>
</evidence>
<sequence>MGFHMQYFIFTSYIGVNKKLIMIIYFICANILTLKYLYLHILNYITQQLHLTFLGGFTMKLLKLKHIIPLSAVALTFVCNQSTAEASTIHTVKKNDTLWGISKQYGVSIQAIKQANNKGNDQAFIGEQLHIPGSMKSNEVTVHQNEKTTNTSGQIIYQVQPGDSLETIAKRYNVTVQSIKQINNTVGNKLYTGQHLKINSSISKKEKNLMARLVTAEAGGESYKGKVAVAKVILNRVNAKGFPNTITGVIYEPIKYGYAFTPVTDGRINQPASAEAKMAVEEAISTNGIHSDWLYFYNPKTSTDKWITTRQTVAVIGNHAFAK</sequence>
<evidence type="ECO:0000313" key="3">
    <source>
        <dbReference type="EMBL" id="ARJ23331.1"/>
    </source>
</evidence>
<name>A0A1W6AC81_BACMY</name>